<protein>
    <submittedName>
        <fullName evidence="5">Isochorismatase hydrolase</fullName>
    </submittedName>
</protein>
<evidence type="ECO:0000313" key="4">
    <source>
        <dbReference type="EMBL" id="CAD9713215.1"/>
    </source>
</evidence>
<keyword evidence="6" id="KW-1185">Reference proteome</keyword>
<dbReference type="OrthoDB" id="167809at2759"/>
<keyword evidence="2 5" id="KW-0378">Hydrolase</keyword>
<evidence type="ECO:0000313" key="5">
    <source>
        <dbReference type="EMBL" id="QDZ24830.1"/>
    </source>
</evidence>
<gene>
    <name evidence="5" type="ORF">A3770_14p73480</name>
    <name evidence="4" type="ORF">CPRI1469_LOCUS2064</name>
</gene>
<reference evidence="5 6" key="1">
    <citation type="submission" date="2018-07" db="EMBL/GenBank/DDBJ databases">
        <title>The complete nuclear genome of the prasinophyte Chloropicon primus (CCMP1205).</title>
        <authorList>
            <person name="Pombert J.-F."/>
            <person name="Otis C."/>
            <person name="Turmel M."/>
            <person name="Lemieux C."/>
        </authorList>
    </citation>
    <scope>NUCLEOTIDE SEQUENCE [LARGE SCALE GENOMIC DNA]</scope>
    <source>
        <strain evidence="5 6">CCMP1205</strain>
    </source>
</reference>
<dbReference type="AlphaFoldDB" id="A0A5B8MZ69"/>
<dbReference type="PANTHER" id="PTHR43540">
    <property type="entry name" value="PEROXYUREIDOACRYLATE/UREIDOACRYLATE AMIDOHYDROLASE-RELATED"/>
    <property type="match status" value="1"/>
</dbReference>
<evidence type="ECO:0000259" key="3">
    <source>
        <dbReference type="Pfam" id="PF00857"/>
    </source>
</evidence>
<comment type="similarity">
    <text evidence="1">Belongs to the isochorismatase family.</text>
</comment>
<dbReference type="CDD" id="cd00431">
    <property type="entry name" value="cysteine_hydrolases"/>
    <property type="match status" value="1"/>
</dbReference>
<proteinExistence type="inferred from homology"/>
<dbReference type="SUPFAM" id="SSF52499">
    <property type="entry name" value="Isochorismatase-like hydrolases"/>
    <property type="match status" value="1"/>
</dbReference>
<organism evidence="5 6">
    <name type="scientific">Chloropicon primus</name>
    <dbReference type="NCBI Taxonomy" id="1764295"/>
    <lineage>
        <taxon>Eukaryota</taxon>
        <taxon>Viridiplantae</taxon>
        <taxon>Chlorophyta</taxon>
        <taxon>Chloropicophyceae</taxon>
        <taxon>Chloropicales</taxon>
        <taxon>Chloropicaceae</taxon>
        <taxon>Chloropicon</taxon>
    </lineage>
</organism>
<dbReference type="Pfam" id="PF00857">
    <property type="entry name" value="Isochorismatase"/>
    <property type="match status" value="1"/>
</dbReference>
<dbReference type="Proteomes" id="UP000316726">
    <property type="component" value="Chromosome 14"/>
</dbReference>
<evidence type="ECO:0000256" key="2">
    <source>
        <dbReference type="ARBA" id="ARBA00022801"/>
    </source>
</evidence>
<dbReference type="EMBL" id="CP031047">
    <property type="protein sequence ID" value="QDZ24830.1"/>
    <property type="molecule type" value="Genomic_DNA"/>
</dbReference>
<dbReference type="InterPro" id="IPR036380">
    <property type="entry name" value="Isochorismatase-like_sf"/>
</dbReference>
<dbReference type="InterPro" id="IPR050272">
    <property type="entry name" value="Isochorismatase-like_hydrls"/>
</dbReference>
<dbReference type="EMBL" id="HBHL01003295">
    <property type="protein sequence ID" value="CAD9713215.1"/>
    <property type="molecule type" value="Transcribed_RNA"/>
</dbReference>
<evidence type="ECO:0000313" key="6">
    <source>
        <dbReference type="Proteomes" id="UP000316726"/>
    </source>
</evidence>
<feature type="domain" description="Isochorismatase-like" evidence="3">
    <location>
        <begin position="33"/>
        <end position="219"/>
    </location>
</feature>
<sequence length="226" mass="24760">MQCARAWKGVRVWDGRGRGRPRAWMHALEPSKTAVVLIEYQNDFVCEGGKLHDGVKGVMETTGMLGNTMNVVEKARAKGCTIVHAPITFSDDYRELSDEPYGILAGVKEGGAFKASEWGGKICDDLAPQDGDVVVEGKRGLDGFASTNLDFVLRQNNIENVVLGGFLTNCCVESTMRSAYEKGYNVVTLTDCCAALSEEEQKASVEKTYPMFSRPMTSSELLENEL</sequence>
<dbReference type="InterPro" id="IPR000868">
    <property type="entry name" value="Isochorismatase-like_dom"/>
</dbReference>
<dbReference type="Gene3D" id="3.40.50.850">
    <property type="entry name" value="Isochorismatase-like"/>
    <property type="match status" value="1"/>
</dbReference>
<dbReference type="GO" id="GO:0016787">
    <property type="term" value="F:hydrolase activity"/>
    <property type="evidence" value="ECO:0007669"/>
    <property type="project" value="UniProtKB-KW"/>
</dbReference>
<accession>A0A5B8MZ69</accession>
<reference evidence="4" key="2">
    <citation type="submission" date="2021-01" db="EMBL/GenBank/DDBJ databases">
        <authorList>
            <person name="Corre E."/>
            <person name="Pelletier E."/>
            <person name="Niang G."/>
            <person name="Scheremetjew M."/>
            <person name="Finn R."/>
            <person name="Kale V."/>
            <person name="Holt S."/>
            <person name="Cochrane G."/>
            <person name="Meng A."/>
            <person name="Brown T."/>
            <person name="Cohen L."/>
        </authorList>
    </citation>
    <scope>NUCLEOTIDE SEQUENCE</scope>
    <source>
        <strain evidence="4">CCMP1205</strain>
    </source>
</reference>
<evidence type="ECO:0000256" key="1">
    <source>
        <dbReference type="ARBA" id="ARBA00006336"/>
    </source>
</evidence>
<dbReference type="PANTHER" id="PTHR43540:SF16">
    <property type="entry name" value="ISOCHORISMATASE-LIKE DOMAIN-CONTAINING PROTEIN"/>
    <property type="match status" value="1"/>
</dbReference>
<name>A0A5B8MZ69_9CHLO</name>